<organism evidence="1">
    <name type="scientific">marine sediment metagenome</name>
    <dbReference type="NCBI Taxonomy" id="412755"/>
    <lineage>
        <taxon>unclassified sequences</taxon>
        <taxon>metagenomes</taxon>
        <taxon>ecological metagenomes</taxon>
    </lineage>
</organism>
<dbReference type="PANTHER" id="PTHR30244:SF34">
    <property type="entry name" value="DTDP-4-AMINO-4,6-DIDEOXYGALACTOSE TRANSAMINASE"/>
    <property type="match status" value="1"/>
</dbReference>
<feature type="non-terminal residue" evidence="1">
    <location>
        <position position="219"/>
    </location>
</feature>
<dbReference type="InterPro" id="IPR000653">
    <property type="entry name" value="DegT/StrS_aminotransferase"/>
</dbReference>
<sequence length="219" mass="24160">MDTGKSSKLYKPTPIDNDALLPYEWPGSYFIDEEEIEAVTDVLKTRSPFRFYGHTNEESYSARLEKAYCQKLGRKYALAVNSGTAALTVALRAMDIGPGDEVLVQSYMWISCPMAVVLVGAIPRLVDIDDTWCIDASDLDRKISPRTKCVMMVDMSGAPGDLEGVEAICRKHNVYMLEDFSQANGGKFKDKYVGSFGDMAIASHQYNKNLSSGEGGIIV</sequence>
<dbReference type="GO" id="GO:0008483">
    <property type="term" value="F:transaminase activity"/>
    <property type="evidence" value="ECO:0007669"/>
    <property type="project" value="TreeGrafter"/>
</dbReference>
<dbReference type="InterPro" id="IPR015424">
    <property type="entry name" value="PyrdxlP-dep_Trfase"/>
</dbReference>
<dbReference type="Gene3D" id="3.40.640.10">
    <property type="entry name" value="Type I PLP-dependent aspartate aminotransferase-like (Major domain)"/>
    <property type="match status" value="1"/>
</dbReference>
<evidence type="ECO:0008006" key="2">
    <source>
        <dbReference type="Google" id="ProtNLM"/>
    </source>
</evidence>
<reference evidence="1" key="1">
    <citation type="journal article" date="2014" name="Front. Microbiol.">
        <title>High frequency of phylogenetically diverse reductive dehalogenase-homologous genes in deep subseafloor sedimentary metagenomes.</title>
        <authorList>
            <person name="Kawai M."/>
            <person name="Futagami T."/>
            <person name="Toyoda A."/>
            <person name="Takaki Y."/>
            <person name="Nishi S."/>
            <person name="Hori S."/>
            <person name="Arai W."/>
            <person name="Tsubouchi T."/>
            <person name="Morono Y."/>
            <person name="Uchiyama I."/>
            <person name="Ito T."/>
            <person name="Fujiyama A."/>
            <person name="Inagaki F."/>
            <person name="Takami H."/>
        </authorList>
    </citation>
    <scope>NUCLEOTIDE SEQUENCE</scope>
    <source>
        <strain evidence="1">Expedition CK06-06</strain>
    </source>
</reference>
<accession>X1HLH8</accession>
<dbReference type="InterPro" id="IPR015421">
    <property type="entry name" value="PyrdxlP-dep_Trfase_major"/>
</dbReference>
<dbReference type="PANTHER" id="PTHR30244">
    <property type="entry name" value="TRANSAMINASE"/>
    <property type="match status" value="1"/>
</dbReference>
<dbReference type="AlphaFoldDB" id="X1HLH8"/>
<name>X1HLH8_9ZZZZ</name>
<comment type="caution">
    <text evidence="1">The sequence shown here is derived from an EMBL/GenBank/DDBJ whole genome shotgun (WGS) entry which is preliminary data.</text>
</comment>
<protein>
    <recommendedName>
        <fullName evidence="2">Aminotransferase class I/classII domain-containing protein</fullName>
    </recommendedName>
</protein>
<dbReference type="EMBL" id="BARU01020927">
    <property type="protein sequence ID" value="GAH54694.1"/>
    <property type="molecule type" value="Genomic_DNA"/>
</dbReference>
<dbReference type="SUPFAM" id="SSF53383">
    <property type="entry name" value="PLP-dependent transferases"/>
    <property type="match status" value="1"/>
</dbReference>
<dbReference type="GO" id="GO:0000271">
    <property type="term" value="P:polysaccharide biosynthetic process"/>
    <property type="evidence" value="ECO:0007669"/>
    <property type="project" value="TreeGrafter"/>
</dbReference>
<evidence type="ECO:0000313" key="1">
    <source>
        <dbReference type="EMBL" id="GAH54694.1"/>
    </source>
</evidence>
<proteinExistence type="predicted"/>
<dbReference type="Pfam" id="PF01041">
    <property type="entry name" value="DegT_DnrJ_EryC1"/>
    <property type="match status" value="1"/>
</dbReference>
<dbReference type="GO" id="GO:0030170">
    <property type="term" value="F:pyridoxal phosphate binding"/>
    <property type="evidence" value="ECO:0007669"/>
    <property type="project" value="TreeGrafter"/>
</dbReference>
<gene>
    <name evidence="1" type="ORF">S03H2_34307</name>
</gene>